<evidence type="ECO:0000256" key="2">
    <source>
        <dbReference type="ARBA" id="ARBA00022737"/>
    </source>
</evidence>
<dbReference type="Pfam" id="PF13174">
    <property type="entry name" value="TPR_6"/>
    <property type="match status" value="4"/>
</dbReference>
<evidence type="ECO:0000313" key="8">
    <source>
        <dbReference type="Proteomes" id="UP000317557"/>
    </source>
</evidence>
<feature type="repeat" description="TPR" evidence="4">
    <location>
        <begin position="178"/>
        <end position="211"/>
    </location>
</feature>
<feature type="repeat" description="TPR" evidence="4">
    <location>
        <begin position="585"/>
        <end position="618"/>
    </location>
</feature>
<accession>A0A521B556</accession>
<dbReference type="SMART" id="SM00028">
    <property type="entry name" value="TPR"/>
    <property type="match status" value="16"/>
</dbReference>
<dbReference type="Pfam" id="PF13525">
    <property type="entry name" value="YfiO"/>
    <property type="match status" value="1"/>
</dbReference>
<dbReference type="Pfam" id="PF14559">
    <property type="entry name" value="TPR_19"/>
    <property type="match status" value="1"/>
</dbReference>
<dbReference type="PANTHER" id="PTHR44943:SF8">
    <property type="entry name" value="TPR REPEAT-CONTAINING PROTEIN MJ0263"/>
    <property type="match status" value="1"/>
</dbReference>
<feature type="repeat" description="TPR" evidence="4">
    <location>
        <begin position="397"/>
        <end position="430"/>
    </location>
</feature>
<dbReference type="PANTHER" id="PTHR44943">
    <property type="entry name" value="CELLULOSE SYNTHASE OPERON PROTEIN C"/>
    <property type="match status" value="1"/>
</dbReference>
<feature type="repeat" description="TPR" evidence="4">
    <location>
        <begin position="104"/>
        <end position="137"/>
    </location>
</feature>
<feature type="repeat" description="TPR" evidence="4">
    <location>
        <begin position="842"/>
        <end position="875"/>
    </location>
</feature>
<feature type="signal peptide" evidence="5">
    <location>
        <begin position="1"/>
        <end position="24"/>
    </location>
</feature>
<feature type="repeat" description="TPR" evidence="4">
    <location>
        <begin position="215"/>
        <end position="248"/>
    </location>
</feature>
<dbReference type="EMBL" id="FXTP01000002">
    <property type="protein sequence ID" value="SMO42181.1"/>
    <property type="molecule type" value="Genomic_DNA"/>
</dbReference>
<dbReference type="SUPFAM" id="SSF48452">
    <property type="entry name" value="TPR-like"/>
    <property type="match status" value="7"/>
</dbReference>
<evidence type="ECO:0000256" key="3">
    <source>
        <dbReference type="ARBA" id="ARBA00022803"/>
    </source>
</evidence>
<feature type="repeat" description="TPR" evidence="4">
    <location>
        <begin position="551"/>
        <end position="584"/>
    </location>
</feature>
<reference evidence="7 8" key="1">
    <citation type="submission" date="2017-05" db="EMBL/GenBank/DDBJ databases">
        <authorList>
            <person name="Varghese N."/>
            <person name="Submissions S."/>
        </authorList>
    </citation>
    <scope>NUCLEOTIDE SEQUENCE [LARGE SCALE GENOMIC DNA]</scope>
    <source>
        <strain evidence="7 8">DSM 21985</strain>
    </source>
</reference>
<dbReference type="InterPro" id="IPR011990">
    <property type="entry name" value="TPR-like_helical_dom_sf"/>
</dbReference>
<dbReference type="OrthoDB" id="9814448at2"/>
<dbReference type="InterPro" id="IPR019734">
    <property type="entry name" value="TPR_rpt"/>
</dbReference>
<name>A0A521B556_9BACT</name>
<organism evidence="7 8">
    <name type="scientific">Gracilimonas mengyeensis</name>
    <dbReference type="NCBI Taxonomy" id="1302730"/>
    <lineage>
        <taxon>Bacteria</taxon>
        <taxon>Pseudomonadati</taxon>
        <taxon>Balneolota</taxon>
        <taxon>Balneolia</taxon>
        <taxon>Balneolales</taxon>
        <taxon>Balneolaceae</taxon>
        <taxon>Gracilimonas</taxon>
    </lineage>
</organism>
<protein>
    <submittedName>
        <fullName evidence="7">Outer membrane protein assembly factor BamD, BamD/ComL family</fullName>
    </submittedName>
</protein>
<keyword evidence="3 4" id="KW-0802">TPR repeat</keyword>
<feature type="repeat" description="TPR" evidence="4">
    <location>
        <begin position="770"/>
        <end position="803"/>
    </location>
</feature>
<feature type="repeat" description="TPR" evidence="4">
    <location>
        <begin position="659"/>
        <end position="692"/>
    </location>
</feature>
<evidence type="ECO:0000259" key="6">
    <source>
        <dbReference type="Pfam" id="PF13525"/>
    </source>
</evidence>
<dbReference type="RefSeq" id="WP_142453048.1">
    <property type="nucleotide sequence ID" value="NZ_FXTP01000002.1"/>
</dbReference>
<feature type="domain" description="Outer membrane lipoprotein BamD-like" evidence="6">
    <location>
        <begin position="661"/>
        <end position="821"/>
    </location>
</feature>
<dbReference type="PROSITE" id="PS50293">
    <property type="entry name" value="TPR_REGION"/>
    <property type="match status" value="2"/>
</dbReference>
<dbReference type="InterPro" id="IPR039565">
    <property type="entry name" value="BamD-like"/>
</dbReference>
<gene>
    <name evidence="7" type="ORF">SAMN06265219_10222</name>
</gene>
<dbReference type="PROSITE" id="PS50005">
    <property type="entry name" value="TPR"/>
    <property type="match status" value="10"/>
</dbReference>
<keyword evidence="1 5" id="KW-0732">Signal</keyword>
<dbReference type="Pfam" id="PF13432">
    <property type="entry name" value="TPR_16"/>
    <property type="match status" value="5"/>
</dbReference>
<sequence>MQFVPKSTFLVFLLFVVSSQSIFSQDLQSPATQLYRSGIDLYEKGFYEESAQHFSDFTTSYPEHDLRISAEYYLTRAKTGADSANIEAYYQDFVLRYPGTDLSEVLLKDLGHRFTDAGEYEAAIEYYQQAVDSWMKEKSAAETKYWIAEAAAENQDYEYSRQYFMAVADDHLRSSWAPKALYARGRLYLEEEKYDASTEAFEVLRDRFPNSEITRRVGTALGEAYYQQGRYEEATEALRSALPHLDTTSRTKAVFLIAESQNYLGNYDEASKAYLQYINLTKGTPEERIAHYGLGWLYNKQEIYHWAAESFGRAATGDDEIARKALYYKAVNEKLGSQYGKSLDSFREFGDRFKEGFWVEKAYYEWAVSAFEVSRYDEAIEVLLELVRSDMQLEDAGKVYTMLGEAFYANAEYTRALQAFEEAEKAGDISPQLKRQARFQKAWIMYRNQAYEQAQPGFEAVYAEAPQTEIGKEALFWSADTYYKMNQYSQAARRFKMFVDNYPDDTMAGAALYSLGWSYFEMGQFQNAVGPLRNFLQNYKAPDEALFPYDTDTQLRIGDAYYAVGNYQEAIASYSQALGAEPGGDYAMFQIANSYYRAGRTFDAVSNFRKTLRIYPYSRLREQAQYNIAYIYLNTNNYSQAVEEFKAVISKYPGTHWAARSQYNIGDAYYNAGEYERAIQAYKKVLDEYPRSDYIIEAINGIQYAQLSAGRSDSSSAILEDFLSDNPTSATADQLRYRQALNVFQSGDYENAISEFRQYLRVTNSEELVPETYANLAEAYQQTDQAKNALEAYRTIADEYPDSDQAPSALSSMGTIQLELGRNPEAHTSYTRLLDSYPRFRQEAYVGMGNASLAQGKTDQAKQEFESALEVNANSQPAKVGLGKVAVSNGNYERAREMLVPVAESSSTEIGAEAQYYVGQMLQKQGSYNEAIEEYAKVKVLFEAFDYWVSQAMYNGAECHIRMGNRGEAMTILNSIINDYPGTDAQQKAQALLERSGES</sequence>
<keyword evidence="2" id="KW-0677">Repeat</keyword>
<dbReference type="AlphaFoldDB" id="A0A521B556"/>
<evidence type="ECO:0000313" key="7">
    <source>
        <dbReference type="EMBL" id="SMO42181.1"/>
    </source>
</evidence>
<dbReference type="Gene3D" id="1.25.40.10">
    <property type="entry name" value="Tetratricopeptide repeat domain"/>
    <property type="match status" value="10"/>
</dbReference>
<evidence type="ECO:0000256" key="1">
    <source>
        <dbReference type="ARBA" id="ARBA00022729"/>
    </source>
</evidence>
<feature type="chain" id="PRO_5021813566" evidence="5">
    <location>
        <begin position="25"/>
        <end position="999"/>
    </location>
</feature>
<feature type="repeat" description="TPR" evidence="4">
    <location>
        <begin position="622"/>
        <end position="655"/>
    </location>
</feature>
<dbReference type="Proteomes" id="UP000317557">
    <property type="component" value="Unassembled WGS sequence"/>
</dbReference>
<evidence type="ECO:0000256" key="5">
    <source>
        <dbReference type="SAM" id="SignalP"/>
    </source>
</evidence>
<evidence type="ECO:0000256" key="4">
    <source>
        <dbReference type="PROSITE-ProRule" id="PRU00339"/>
    </source>
</evidence>
<proteinExistence type="predicted"/>
<dbReference type="InterPro" id="IPR051685">
    <property type="entry name" value="Ycf3/AcsC/BcsC/TPR_MFPF"/>
</dbReference>
<keyword evidence="8" id="KW-1185">Reference proteome</keyword>